<dbReference type="STRING" id="1121421.SAMN02745123_01785"/>
<sequence>MSWKVEYARKFRSEQIENEKVSKEISDFVHGLNEIFKENGIDEKVQFISNKMIFPDCAVSIRVNSENNEVEFTKLDKKNQSSVIDSLRVRYREGYYNITNTKKNLCDNKYLEFNKELVDCVFRQLL</sequence>
<dbReference type="RefSeq" id="WP_072913272.1">
    <property type="nucleotide sequence ID" value="NZ_FRAR01000013.1"/>
</dbReference>
<protein>
    <submittedName>
        <fullName evidence="1">Uncharacterized protein</fullName>
    </submittedName>
</protein>
<reference evidence="2" key="1">
    <citation type="submission" date="2016-11" db="EMBL/GenBank/DDBJ databases">
        <authorList>
            <person name="Varghese N."/>
            <person name="Submissions S."/>
        </authorList>
    </citation>
    <scope>NUCLEOTIDE SEQUENCE [LARGE SCALE GENOMIC DNA]</scope>
    <source>
        <strain evidence="2">DSM 10349</strain>
    </source>
</reference>
<dbReference type="AlphaFoldDB" id="A0A1M6SBE8"/>
<keyword evidence="2" id="KW-1185">Reference proteome</keyword>
<organism evidence="1 2">
    <name type="scientific">Desulforamulus aeronauticus DSM 10349</name>
    <dbReference type="NCBI Taxonomy" id="1121421"/>
    <lineage>
        <taxon>Bacteria</taxon>
        <taxon>Bacillati</taxon>
        <taxon>Bacillota</taxon>
        <taxon>Clostridia</taxon>
        <taxon>Eubacteriales</taxon>
        <taxon>Peptococcaceae</taxon>
        <taxon>Desulforamulus</taxon>
    </lineage>
</organism>
<proteinExistence type="predicted"/>
<dbReference type="EMBL" id="FRAR01000013">
    <property type="protein sequence ID" value="SHK42041.1"/>
    <property type="molecule type" value="Genomic_DNA"/>
</dbReference>
<name>A0A1M6SBE8_9FIRM</name>
<dbReference type="OrthoDB" id="9959379at2"/>
<evidence type="ECO:0000313" key="1">
    <source>
        <dbReference type="EMBL" id="SHK42041.1"/>
    </source>
</evidence>
<evidence type="ECO:0000313" key="2">
    <source>
        <dbReference type="Proteomes" id="UP000183997"/>
    </source>
</evidence>
<accession>A0A1M6SBE8</accession>
<gene>
    <name evidence="1" type="ORF">SAMN02745123_01785</name>
</gene>
<dbReference type="Proteomes" id="UP000183997">
    <property type="component" value="Unassembled WGS sequence"/>
</dbReference>